<dbReference type="EMBL" id="FOLO01000003">
    <property type="protein sequence ID" value="SFC00213.1"/>
    <property type="molecule type" value="Genomic_DNA"/>
</dbReference>
<evidence type="ECO:0000313" key="1">
    <source>
        <dbReference type="EMBL" id="SFC00213.1"/>
    </source>
</evidence>
<accession>A0A1I1FT15</accession>
<name>A0A1I1FT15_9GAMM</name>
<dbReference type="InterPro" id="IPR013468">
    <property type="entry name" value="CHP02647"/>
</dbReference>
<evidence type="ECO:0000313" key="2">
    <source>
        <dbReference type="Proteomes" id="UP000198862"/>
    </source>
</evidence>
<protein>
    <submittedName>
        <fullName evidence="1">TIGR02647 family protein</fullName>
    </submittedName>
</protein>
<reference evidence="1 2" key="1">
    <citation type="submission" date="2016-10" db="EMBL/GenBank/DDBJ databases">
        <authorList>
            <person name="de Groot N.N."/>
        </authorList>
    </citation>
    <scope>NUCLEOTIDE SEQUENCE [LARGE SCALE GENOMIC DNA]</scope>
    <source>
        <strain evidence="1 2">DSM 6059</strain>
    </source>
</reference>
<dbReference type="STRING" id="1123010.SAMN02745724_00685"/>
<gene>
    <name evidence="1" type="ORF">SAMN02745724_00685</name>
</gene>
<sequence length="77" mass="8580">MQFNQHMREELDLILKFPLESMMQGLKVHQDADPVLVAAANRLFEKGIIDQKDGGYLTDLGLDLAEHAQTLQSALSA</sequence>
<dbReference type="OrthoDB" id="5600572at2"/>
<dbReference type="Pfam" id="PF18918">
    <property type="entry name" value="DUF5669"/>
    <property type="match status" value="1"/>
</dbReference>
<keyword evidence="2" id="KW-1185">Reference proteome</keyword>
<dbReference type="RefSeq" id="WP_091979946.1">
    <property type="nucleotide sequence ID" value="NZ_FOLO01000003.1"/>
</dbReference>
<dbReference type="NCBIfam" id="TIGR02647">
    <property type="entry name" value="DNA"/>
    <property type="match status" value="1"/>
</dbReference>
<organism evidence="1 2">
    <name type="scientific">Pseudoalteromonas denitrificans DSM 6059</name>
    <dbReference type="NCBI Taxonomy" id="1123010"/>
    <lineage>
        <taxon>Bacteria</taxon>
        <taxon>Pseudomonadati</taxon>
        <taxon>Pseudomonadota</taxon>
        <taxon>Gammaproteobacteria</taxon>
        <taxon>Alteromonadales</taxon>
        <taxon>Pseudoalteromonadaceae</taxon>
        <taxon>Pseudoalteromonas</taxon>
    </lineage>
</organism>
<proteinExistence type="predicted"/>
<dbReference type="AlphaFoldDB" id="A0A1I1FT15"/>
<dbReference type="Proteomes" id="UP000198862">
    <property type="component" value="Unassembled WGS sequence"/>
</dbReference>